<accession>A0AAI8PB98</accession>
<evidence type="ECO:0000313" key="3">
    <source>
        <dbReference type="Proteomes" id="UP000258127"/>
    </source>
</evidence>
<dbReference type="RefSeq" id="WP_039577376.1">
    <property type="nucleotide sequence ID" value="NZ_CP009747.1"/>
</dbReference>
<keyword evidence="3" id="KW-1185">Reference proteome</keyword>
<evidence type="ECO:0000256" key="1">
    <source>
        <dbReference type="SAM" id="MobiDB-lite"/>
    </source>
</evidence>
<feature type="compositionally biased region" description="Basic and acidic residues" evidence="1">
    <location>
        <begin position="129"/>
        <end position="142"/>
    </location>
</feature>
<dbReference type="AlphaFoldDB" id="A0AAI8PB98"/>
<reference evidence="2 3" key="1">
    <citation type="submission" date="2018-08" db="EMBL/GenBank/DDBJ databases">
        <authorList>
            <person name="Lee Y."/>
            <person name="Kakembo D."/>
        </authorList>
    </citation>
    <scope>NUCLEOTIDE SEQUENCE [LARGE SCALE GENOMIC DNA]</scope>
    <source>
        <strain evidence="2 3">JBCS1880</strain>
    </source>
</reference>
<sequence length="155" mass="17104">MAQADDEKYRPQEIDDTEDRMGSIRELDFSERKDERRGRVGDERPDAEAEQDFSPERVAESGMSGGEALTESLHEDNVTMDDLSLDTLYGVPGARDAQDSAEDDGPADMNLREVDADEIAGGNGLDEAELAHVKPLDGKPWTDDDSNADGEHRHE</sequence>
<dbReference type="Proteomes" id="UP000258127">
    <property type="component" value="Chromosome"/>
</dbReference>
<feature type="region of interest" description="Disordered" evidence="1">
    <location>
        <begin position="1"/>
        <end position="155"/>
    </location>
</feature>
<dbReference type="KEGG" id="ppv:NJ69_06735"/>
<proteinExistence type="predicted"/>
<protein>
    <submittedName>
        <fullName evidence="2">Phosphotransferase system, HPr-related protein</fullName>
    </submittedName>
</protein>
<gene>
    <name evidence="2" type="ORF">DZC75_09555</name>
</gene>
<name>A0AAI8PB98_9PSED</name>
<dbReference type="EMBL" id="CP031641">
    <property type="protein sequence ID" value="AXO88230.1"/>
    <property type="molecule type" value="Genomic_DNA"/>
</dbReference>
<feature type="compositionally biased region" description="Basic and acidic residues" evidence="1">
    <location>
        <begin position="1"/>
        <end position="47"/>
    </location>
</feature>
<evidence type="ECO:0000313" key="2">
    <source>
        <dbReference type="EMBL" id="AXO88230.1"/>
    </source>
</evidence>
<organism evidence="2 3">
    <name type="scientific">Pseudomonas parafulva</name>
    <dbReference type="NCBI Taxonomy" id="157782"/>
    <lineage>
        <taxon>Bacteria</taxon>
        <taxon>Pseudomonadati</taxon>
        <taxon>Pseudomonadota</taxon>
        <taxon>Gammaproteobacteria</taxon>
        <taxon>Pseudomonadales</taxon>
        <taxon>Pseudomonadaceae</taxon>
        <taxon>Pseudomonas</taxon>
    </lineage>
</organism>